<dbReference type="RefSeq" id="WP_045106604.1">
    <property type="nucleotide sequence ID" value="NZ_LN681225.1"/>
</dbReference>
<gene>
    <name evidence="2" type="ORF">LHA_2383</name>
</gene>
<evidence type="ECO:0000256" key="1">
    <source>
        <dbReference type="SAM" id="Coils"/>
    </source>
</evidence>
<dbReference type="OrthoDB" id="5654358at2"/>
<reference evidence="3" key="1">
    <citation type="submission" date="2014-09" db="EMBL/GenBank/DDBJ databases">
        <authorList>
            <person name="Gomez-Valero L."/>
        </authorList>
    </citation>
    <scope>NUCLEOTIDE SEQUENCE [LARGE SCALE GENOMIC DNA]</scope>
    <source>
        <strain evidence="3">ATCC35250</strain>
    </source>
</reference>
<name>A0A0A8URM5_LEGHA</name>
<dbReference type="PATRIC" id="fig|449.7.peg.80"/>
<proteinExistence type="predicted"/>
<sequence length="899" mass="103430">MKARNETSQKQKEKKVQDTNQHIQVLFKNKQLIEGQEVQVLADFSDFITSHYNPAIHKIYDGYQCQLENIAKIEDINADICLSVLESKAKARISFLKAAEDALKTYKDILTSSKSIYIPKDKIPQDNLKKYLETDARWIDSLYNQVQDASGVGGITTNLANYWNHYTALFGPSSFDFDLGELVNQINQKLQQIADELKIEIQKQTVVSELHKDKIDLYALHQRYQEVKRLQAAEAELKSTKDDFEQRKAEAILCSRLISIFHEQAILEANFSNFDCKLLEIEEMATQTLDEITQSLVTMNGKDALEYLQLEQDRLASIDVKKLLEVSTDYRDPSGAQLKTISTYQLEAIIKKWNDLPGFFAPIKVIPEVINSLNLQATEHLNIIQKQNLTLRQAEQTLIDSIAARKTIILSLQKLAEIQFNVTQLLKRSPTTQEEKKVLVLEIELTQAKITDLMGQLESNKNDAVKAKIEATEPLIKELARVKTALQIELLTHTESEYSRLFASIDLENANRSSRTQISQQMRIFENYLEETIEICVHTQDKVVLEKLILANKRLDAIRHKMQVVIPLLDQVDDISERYAMLLNEAGNLPPDSLKPALELFKKAAMLEASSSEVLGKAKLLLSKEKLISIEEAQVNLNGLKEKYVKLYTDNPLVLLNEVDVNFKLLVERLKLLEKPQYRYHEKSKQQLYREIVALEKSELFSAWQRLDKSTLGAIEQEKSQSIQKLQGNLAFFKTLHEPQSPLSIGLFGQENRPAEQKEKFSHIRHSLMSKYFGADDQLSGFFGSYLKERAKEFWFQDLISSYIALGLKCFHWKTDAQQRQEYLQNLKTAFQNYKNDSSHYEQLLEVVDEGKKFMPRGRIRGSHDKTLQFHLNAFKEEIRTIHEENTDVYTAEEISAVK</sequence>
<dbReference type="STRING" id="449.LHA_2383"/>
<dbReference type="KEGG" id="lha:LHA_2383"/>
<dbReference type="HOGENOM" id="CLU_328951_0_0_6"/>
<feature type="coiled-coil region" evidence="1">
    <location>
        <begin position="183"/>
        <end position="250"/>
    </location>
</feature>
<dbReference type="AlphaFoldDB" id="A0A0A8URM5"/>
<keyword evidence="3" id="KW-1185">Reference proteome</keyword>
<organism evidence="2 3">
    <name type="scientific">Legionella hackeliae</name>
    <dbReference type="NCBI Taxonomy" id="449"/>
    <lineage>
        <taxon>Bacteria</taxon>
        <taxon>Pseudomonadati</taxon>
        <taxon>Pseudomonadota</taxon>
        <taxon>Gammaproteobacteria</taxon>
        <taxon>Legionellales</taxon>
        <taxon>Legionellaceae</taxon>
        <taxon>Legionella</taxon>
    </lineage>
</organism>
<protein>
    <submittedName>
        <fullName evidence="2">Uncharacterized protein</fullName>
    </submittedName>
</protein>
<dbReference type="Proteomes" id="UP000032803">
    <property type="component" value="Chromosome I"/>
</dbReference>
<evidence type="ECO:0000313" key="3">
    <source>
        <dbReference type="Proteomes" id="UP000032803"/>
    </source>
</evidence>
<evidence type="ECO:0000313" key="2">
    <source>
        <dbReference type="EMBL" id="CEK11398.1"/>
    </source>
</evidence>
<dbReference type="EMBL" id="LN681225">
    <property type="protein sequence ID" value="CEK11398.1"/>
    <property type="molecule type" value="Genomic_DNA"/>
</dbReference>
<keyword evidence="1" id="KW-0175">Coiled coil</keyword>
<accession>A0A0A8URM5</accession>